<accession>A0A1I7XR74</accession>
<name>A0A1I7XR74_HETBA</name>
<dbReference type="AlphaFoldDB" id="A0A1I7XR74"/>
<reference evidence="3" key="1">
    <citation type="submission" date="2016-11" db="UniProtKB">
        <authorList>
            <consortium name="WormBaseParasite"/>
        </authorList>
    </citation>
    <scope>IDENTIFICATION</scope>
</reference>
<evidence type="ECO:0000313" key="3">
    <source>
        <dbReference type="WBParaSite" id="Hba_19990"/>
    </source>
</evidence>
<keyword evidence="2" id="KW-1185">Reference proteome</keyword>
<proteinExistence type="predicted"/>
<dbReference type="GO" id="GO:0003677">
    <property type="term" value="F:DNA binding"/>
    <property type="evidence" value="ECO:0007669"/>
    <property type="project" value="InterPro"/>
</dbReference>
<dbReference type="InterPro" id="IPR002492">
    <property type="entry name" value="Transposase_Tc1-like"/>
</dbReference>
<evidence type="ECO:0000313" key="2">
    <source>
        <dbReference type="Proteomes" id="UP000095283"/>
    </source>
</evidence>
<feature type="domain" description="Transposase Tc1-like" evidence="1">
    <location>
        <begin position="44"/>
        <end position="102"/>
    </location>
</feature>
<dbReference type="GO" id="GO:0006313">
    <property type="term" value="P:DNA transposition"/>
    <property type="evidence" value="ECO:0007669"/>
    <property type="project" value="InterPro"/>
</dbReference>
<dbReference type="Pfam" id="PF01498">
    <property type="entry name" value="HTH_Tnp_Tc3_2"/>
    <property type="match status" value="1"/>
</dbReference>
<dbReference type="Proteomes" id="UP000095283">
    <property type="component" value="Unplaced"/>
</dbReference>
<protein>
    <submittedName>
        <fullName evidence="3">HTH_Tnp_Tc3_2 domain-containing protein</fullName>
    </submittedName>
</protein>
<sequence>MSRGKNNTPNQRVMVKHINKFGMLENAPYAPSKRSTTERIDGIIRRLSEDNRRLTARDIHNEMKPYPECSLSVRSIRRRLVEAALNRRVARKKPVSLKNKRTHATFA</sequence>
<organism evidence="2 3">
    <name type="scientific">Heterorhabditis bacteriophora</name>
    <name type="common">Entomopathogenic nematode worm</name>
    <dbReference type="NCBI Taxonomy" id="37862"/>
    <lineage>
        <taxon>Eukaryota</taxon>
        <taxon>Metazoa</taxon>
        <taxon>Ecdysozoa</taxon>
        <taxon>Nematoda</taxon>
        <taxon>Chromadorea</taxon>
        <taxon>Rhabditida</taxon>
        <taxon>Rhabditina</taxon>
        <taxon>Rhabditomorpha</taxon>
        <taxon>Strongyloidea</taxon>
        <taxon>Heterorhabditidae</taxon>
        <taxon>Heterorhabditis</taxon>
    </lineage>
</organism>
<dbReference type="GO" id="GO:0015074">
    <property type="term" value="P:DNA integration"/>
    <property type="evidence" value="ECO:0007669"/>
    <property type="project" value="InterPro"/>
</dbReference>
<dbReference type="WBParaSite" id="Hba_19990">
    <property type="protein sequence ID" value="Hba_19990"/>
    <property type="gene ID" value="Hba_19990"/>
</dbReference>
<evidence type="ECO:0000259" key="1">
    <source>
        <dbReference type="Pfam" id="PF01498"/>
    </source>
</evidence>